<dbReference type="EMBL" id="ML977340">
    <property type="protein sequence ID" value="KAF2109933.1"/>
    <property type="molecule type" value="Genomic_DNA"/>
</dbReference>
<sequence length="170" mass="18945">MYTIFWLLMNSLLAVLPIAFKKVSILHCLSLICPPMRFSATGRPSKSCANCKAAFCSESVYFSRSTVMSRKWRPSCSEKRGISRPLAAGSVARTLFRDVIIMEPGHLEPTVGPDKCRSLGSSTLSKMTSLEHRSFGAIPSRVFSFPPQRLVQLHQAVQERVQRVTLNLSL</sequence>
<evidence type="ECO:0000313" key="2">
    <source>
        <dbReference type="EMBL" id="KAF2109933.1"/>
    </source>
</evidence>
<dbReference type="AlphaFoldDB" id="A0A6A5YSH7"/>
<proteinExistence type="predicted"/>
<evidence type="ECO:0000313" key="3">
    <source>
        <dbReference type="Proteomes" id="UP000799770"/>
    </source>
</evidence>
<feature type="signal peptide" evidence="1">
    <location>
        <begin position="1"/>
        <end position="21"/>
    </location>
</feature>
<organism evidence="2 3">
    <name type="scientific">Lophiotrema nucula</name>
    <dbReference type="NCBI Taxonomy" id="690887"/>
    <lineage>
        <taxon>Eukaryota</taxon>
        <taxon>Fungi</taxon>
        <taxon>Dikarya</taxon>
        <taxon>Ascomycota</taxon>
        <taxon>Pezizomycotina</taxon>
        <taxon>Dothideomycetes</taxon>
        <taxon>Pleosporomycetidae</taxon>
        <taxon>Pleosporales</taxon>
        <taxon>Lophiotremataceae</taxon>
        <taxon>Lophiotrema</taxon>
    </lineage>
</organism>
<dbReference type="Proteomes" id="UP000799770">
    <property type="component" value="Unassembled WGS sequence"/>
</dbReference>
<evidence type="ECO:0008006" key="4">
    <source>
        <dbReference type="Google" id="ProtNLM"/>
    </source>
</evidence>
<accession>A0A6A5YSH7</accession>
<feature type="chain" id="PRO_5025522791" description="Secreted protein" evidence="1">
    <location>
        <begin position="22"/>
        <end position="170"/>
    </location>
</feature>
<name>A0A6A5YSH7_9PLEO</name>
<gene>
    <name evidence="2" type="ORF">BDV96DRAFT_584834</name>
</gene>
<evidence type="ECO:0000256" key="1">
    <source>
        <dbReference type="SAM" id="SignalP"/>
    </source>
</evidence>
<protein>
    <recommendedName>
        <fullName evidence="4">Secreted protein</fullName>
    </recommendedName>
</protein>
<keyword evidence="3" id="KW-1185">Reference proteome</keyword>
<keyword evidence="1" id="KW-0732">Signal</keyword>
<reference evidence="2" key="1">
    <citation type="journal article" date="2020" name="Stud. Mycol.">
        <title>101 Dothideomycetes genomes: a test case for predicting lifestyles and emergence of pathogens.</title>
        <authorList>
            <person name="Haridas S."/>
            <person name="Albert R."/>
            <person name="Binder M."/>
            <person name="Bloem J."/>
            <person name="Labutti K."/>
            <person name="Salamov A."/>
            <person name="Andreopoulos B."/>
            <person name="Baker S."/>
            <person name="Barry K."/>
            <person name="Bills G."/>
            <person name="Bluhm B."/>
            <person name="Cannon C."/>
            <person name="Castanera R."/>
            <person name="Culley D."/>
            <person name="Daum C."/>
            <person name="Ezra D."/>
            <person name="Gonzalez J."/>
            <person name="Henrissat B."/>
            <person name="Kuo A."/>
            <person name="Liang C."/>
            <person name="Lipzen A."/>
            <person name="Lutzoni F."/>
            <person name="Magnuson J."/>
            <person name="Mondo S."/>
            <person name="Nolan M."/>
            <person name="Ohm R."/>
            <person name="Pangilinan J."/>
            <person name="Park H.-J."/>
            <person name="Ramirez L."/>
            <person name="Alfaro M."/>
            <person name="Sun H."/>
            <person name="Tritt A."/>
            <person name="Yoshinaga Y."/>
            <person name="Zwiers L.-H."/>
            <person name="Turgeon B."/>
            <person name="Goodwin S."/>
            <person name="Spatafora J."/>
            <person name="Crous P."/>
            <person name="Grigoriev I."/>
        </authorList>
    </citation>
    <scope>NUCLEOTIDE SEQUENCE</scope>
    <source>
        <strain evidence="2">CBS 627.86</strain>
    </source>
</reference>